<dbReference type="EMBL" id="CM004470">
    <property type="protein sequence ID" value="OCT90319.1"/>
    <property type="molecule type" value="Genomic_DNA"/>
</dbReference>
<evidence type="ECO:0000313" key="4">
    <source>
        <dbReference type="Proteomes" id="UP000694892"/>
    </source>
</evidence>
<dbReference type="Gene3D" id="3.40.1440.10">
    <property type="entry name" value="GIY-YIG endonuclease"/>
    <property type="match status" value="1"/>
</dbReference>
<dbReference type="Proteomes" id="UP000694892">
    <property type="component" value="Chromosome 3L"/>
</dbReference>
<reference evidence="4" key="1">
    <citation type="journal article" date="2016" name="Nature">
        <title>Genome evolution in the allotetraploid frog Xenopus laevis.</title>
        <authorList>
            <person name="Session A.M."/>
            <person name="Uno Y."/>
            <person name="Kwon T."/>
            <person name="Chapman J.A."/>
            <person name="Toyoda A."/>
            <person name="Takahashi S."/>
            <person name="Fukui A."/>
            <person name="Hikosaka A."/>
            <person name="Suzuki A."/>
            <person name="Kondo M."/>
            <person name="van Heeringen S.J."/>
            <person name="Quigley I."/>
            <person name="Heinz S."/>
            <person name="Ogino H."/>
            <person name="Ochi H."/>
            <person name="Hellsten U."/>
            <person name="Lyons J.B."/>
            <person name="Simakov O."/>
            <person name="Putnam N."/>
            <person name="Stites J."/>
            <person name="Kuroki Y."/>
            <person name="Tanaka T."/>
            <person name="Michiue T."/>
            <person name="Watanabe M."/>
            <person name="Bogdanovic O."/>
            <person name="Lister R."/>
            <person name="Georgiou G."/>
            <person name="Paranjpe S.S."/>
            <person name="van Kruijsbergen I."/>
            <person name="Shu S."/>
            <person name="Carlson J."/>
            <person name="Kinoshita T."/>
            <person name="Ohta Y."/>
            <person name="Mawaribuchi S."/>
            <person name="Jenkins J."/>
            <person name="Grimwood J."/>
            <person name="Schmutz J."/>
            <person name="Mitros T."/>
            <person name="Mozaffari S.V."/>
            <person name="Suzuki Y."/>
            <person name="Haramoto Y."/>
            <person name="Yamamoto T.S."/>
            <person name="Takagi C."/>
            <person name="Heald R."/>
            <person name="Miller K."/>
            <person name="Haudenschild C."/>
            <person name="Kitzman J."/>
            <person name="Nakayama T."/>
            <person name="Izutsu Y."/>
            <person name="Robert J."/>
            <person name="Fortriede J."/>
            <person name="Burns K."/>
            <person name="Lotay V."/>
            <person name="Karimi K."/>
            <person name="Yasuoka Y."/>
            <person name="Dichmann D.S."/>
            <person name="Flajnik M.F."/>
            <person name="Houston D.W."/>
            <person name="Shendure J."/>
            <person name="DuPasquier L."/>
            <person name="Vize P.D."/>
            <person name="Zorn A.M."/>
            <person name="Ito M."/>
            <person name="Marcotte E.M."/>
            <person name="Wallingford J.B."/>
            <person name="Ito Y."/>
            <person name="Asashima M."/>
            <person name="Ueno N."/>
            <person name="Matsuda Y."/>
            <person name="Veenstra G.J."/>
            <person name="Fujiyama A."/>
            <person name="Harland R.M."/>
            <person name="Taira M."/>
            <person name="Rokhsar D.S."/>
        </authorList>
    </citation>
    <scope>NUCLEOTIDE SEQUENCE [LARGE SCALE GENOMIC DNA]</scope>
    <source>
        <strain evidence="4">J</strain>
    </source>
</reference>
<name>A0A974HU25_XENLA</name>
<evidence type="ECO:0000259" key="2">
    <source>
        <dbReference type="PROSITE" id="PS50164"/>
    </source>
</evidence>
<proteinExistence type="predicted"/>
<organism evidence="3 4">
    <name type="scientific">Xenopus laevis</name>
    <name type="common">African clawed frog</name>
    <dbReference type="NCBI Taxonomy" id="8355"/>
    <lineage>
        <taxon>Eukaryota</taxon>
        <taxon>Metazoa</taxon>
        <taxon>Chordata</taxon>
        <taxon>Craniata</taxon>
        <taxon>Vertebrata</taxon>
        <taxon>Euteleostomi</taxon>
        <taxon>Amphibia</taxon>
        <taxon>Batrachia</taxon>
        <taxon>Anura</taxon>
        <taxon>Pipoidea</taxon>
        <taxon>Pipidae</taxon>
        <taxon>Xenopodinae</taxon>
        <taxon>Xenopus</taxon>
        <taxon>Xenopus</taxon>
    </lineage>
</organism>
<gene>
    <name evidence="3" type="ORF">XELAEV_18018931mg</name>
</gene>
<feature type="signal peptide" evidence="1">
    <location>
        <begin position="1"/>
        <end position="21"/>
    </location>
</feature>
<evidence type="ECO:0000313" key="3">
    <source>
        <dbReference type="EMBL" id="OCT90319.1"/>
    </source>
</evidence>
<dbReference type="Pfam" id="PF01541">
    <property type="entry name" value="GIY-YIG"/>
    <property type="match status" value="1"/>
</dbReference>
<dbReference type="PROSITE" id="PS50164">
    <property type="entry name" value="GIY_YIG"/>
    <property type="match status" value="1"/>
</dbReference>
<dbReference type="AlphaFoldDB" id="A0A974HU25"/>
<keyword evidence="1" id="KW-0732">Signal</keyword>
<evidence type="ECO:0000256" key="1">
    <source>
        <dbReference type="SAM" id="SignalP"/>
    </source>
</evidence>
<protein>
    <recommendedName>
        <fullName evidence="2">GIY-YIG domain-containing protein</fullName>
    </recommendedName>
</protein>
<feature type="chain" id="PRO_5037340214" description="GIY-YIG domain-containing protein" evidence="1">
    <location>
        <begin position="22"/>
        <end position="95"/>
    </location>
</feature>
<feature type="domain" description="GIY-YIG" evidence="2">
    <location>
        <begin position="43"/>
        <end position="95"/>
    </location>
</feature>
<accession>A0A974HU25</accession>
<sequence>MCPQAFLWILSCGCMLCICDSKKFKSTVTGREFEIKGYINCNTTFVIYLITCSKCQKQYVGCTTRKLKERAREHLSQIKNSRTAEKGNITRHFVT</sequence>
<dbReference type="InterPro" id="IPR000305">
    <property type="entry name" value="GIY-YIG_endonuc"/>
</dbReference>
<dbReference type="InterPro" id="IPR035901">
    <property type="entry name" value="GIY-YIG_endonuc_sf"/>
</dbReference>
<dbReference type="SUPFAM" id="SSF82771">
    <property type="entry name" value="GIY-YIG endonuclease"/>
    <property type="match status" value="1"/>
</dbReference>